<evidence type="ECO:0000256" key="1">
    <source>
        <dbReference type="SAM" id="MobiDB-lite"/>
    </source>
</evidence>
<organism evidence="2 3">
    <name type="scientific">Acanthoscelides obtectus</name>
    <name type="common">Bean weevil</name>
    <name type="synonym">Bruchus obtectus</name>
    <dbReference type="NCBI Taxonomy" id="200917"/>
    <lineage>
        <taxon>Eukaryota</taxon>
        <taxon>Metazoa</taxon>
        <taxon>Ecdysozoa</taxon>
        <taxon>Arthropoda</taxon>
        <taxon>Hexapoda</taxon>
        <taxon>Insecta</taxon>
        <taxon>Pterygota</taxon>
        <taxon>Neoptera</taxon>
        <taxon>Endopterygota</taxon>
        <taxon>Coleoptera</taxon>
        <taxon>Polyphaga</taxon>
        <taxon>Cucujiformia</taxon>
        <taxon>Chrysomeloidea</taxon>
        <taxon>Chrysomelidae</taxon>
        <taxon>Bruchinae</taxon>
        <taxon>Bruchini</taxon>
        <taxon>Acanthoscelides</taxon>
    </lineage>
</organism>
<dbReference type="AlphaFoldDB" id="A0A9P0LEA1"/>
<protein>
    <submittedName>
        <fullName evidence="2">Uncharacterized protein</fullName>
    </submittedName>
</protein>
<keyword evidence="3" id="KW-1185">Reference proteome</keyword>
<reference evidence="2" key="1">
    <citation type="submission" date="2022-03" db="EMBL/GenBank/DDBJ databases">
        <authorList>
            <person name="Sayadi A."/>
        </authorList>
    </citation>
    <scope>NUCLEOTIDE SEQUENCE</scope>
</reference>
<accession>A0A9P0LEA1</accession>
<evidence type="ECO:0000313" key="3">
    <source>
        <dbReference type="Proteomes" id="UP001152888"/>
    </source>
</evidence>
<name>A0A9P0LEA1_ACAOB</name>
<comment type="caution">
    <text evidence="2">The sequence shown here is derived from an EMBL/GenBank/DDBJ whole genome shotgun (WGS) entry which is preliminary data.</text>
</comment>
<dbReference type="Proteomes" id="UP001152888">
    <property type="component" value="Unassembled WGS sequence"/>
</dbReference>
<gene>
    <name evidence="2" type="ORF">ACAOBT_LOCUS20459</name>
</gene>
<feature type="region of interest" description="Disordered" evidence="1">
    <location>
        <begin position="1"/>
        <end position="34"/>
    </location>
</feature>
<dbReference type="EMBL" id="CAKOFQ010007123">
    <property type="protein sequence ID" value="CAH1991711.1"/>
    <property type="molecule type" value="Genomic_DNA"/>
</dbReference>
<sequence>MNRRIFPSMRMDNTEEEEDGSMIAPPIVNPPGGRKATKIVKLIITEKLVNTSTQHSKIQSTRSHPQH</sequence>
<proteinExistence type="predicted"/>
<evidence type="ECO:0000313" key="2">
    <source>
        <dbReference type="EMBL" id="CAH1991711.1"/>
    </source>
</evidence>